<gene>
    <name evidence="2" type="ORF">F2Q69_00027172</name>
</gene>
<evidence type="ECO:0000256" key="1">
    <source>
        <dbReference type="SAM" id="MobiDB-lite"/>
    </source>
</evidence>
<accession>A0A8S9SAR3</accession>
<proteinExistence type="predicted"/>
<sequence>MRLPGRANRLKRGMRRKAAATDERKRMTMLKEIEKRGIEDGYGVKEMDKQCFDEEICRRGGAGA</sequence>
<protein>
    <submittedName>
        <fullName evidence="2">Uncharacterized protein</fullName>
    </submittedName>
</protein>
<feature type="compositionally biased region" description="Basic residues" evidence="1">
    <location>
        <begin position="8"/>
        <end position="18"/>
    </location>
</feature>
<evidence type="ECO:0000313" key="3">
    <source>
        <dbReference type="Proteomes" id="UP000712600"/>
    </source>
</evidence>
<feature type="region of interest" description="Disordered" evidence="1">
    <location>
        <begin position="1"/>
        <end position="23"/>
    </location>
</feature>
<dbReference type="Proteomes" id="UP000712600">
    <property type="component" value="Unassembled WGS sequence"/>
</dbReference>
<dbReference type="AlphaFoldDB" id="A0A8S9SAR3"/>
<reference evidence="2" key="1">
    <citation type="submission" date="2019-12" db="EMBL/GenBank/DDBJ databases">
        <title>Genome sequencing and annotation of Brassica cretica.</title>
        <authorList>
            <person name="Studholme D.J."/>
            <person name="Sarris P."/>
        </authorList>
    </citation>
    <scope>NUCLEOTIDE SEQUENCE</scope>
    <source>
        <strain evidence="2">PFS-109/04</strain>
        <tissue evidence="2">Leaf</tissue>
    </source>
</reference>
<evidence type="ECO:0000313" key="2">
    <source>
        <dbReference type="EMBL" id="KAF3589883.1"/>
    </source>
</evidence>
<comment type="caution">
    <text evidence="2">The sequence shown here is derived from an EMBL/GenBank/DDBJ whole genome shotgun (WGS) entry which is preliminary data.</text>
</comment>
<organism evidence="2 3">
    <name type="scientific">Brassica cretica</name>
    <name type="common">Mustard</name>
    <dbReference type="NCBI Taxonomy" id="69181"/>
    <lineage>
        <taxon>Eukaryota</taxon>
        <taxon>Viridiplantae</taxon>
        <taxon>Streptophyta</taxon>
        <taxon>Embryophyta</taxon>
        <taxon>Tracheophyta</taxon>
        <taxon>Spermatophyta</taxon>
        <taxon>Magnoliopsida</taxon>
        <taxon>eudicotyledons</taxon>
        <taxon>Gunneridae</taxon>
        <taxon>Pentapetalae</taxon>
        <taxon>rosids</taxon>
        <taxon>malvids</taxon>
        <taxon>Brassicales</taxon>
        <taxon>Brassicaceae</taxon>
        <taxon>Brassiceae</taxon>
        <taxon>Brassica</taxon>
    </lineage>
</organism>
<dbReference type="EMBL" id="QGKX02000088">
    <property type="protein sequence ID" value="KAF3589883.1"/>
    <property type="molecule type" value="Genomic_DNA"/>
</dbReference>
<name>A0A8S9SAR3_BRACR</name>